<proteinExistence type="predicted"/>
<name>A0A2P6SGT4_ROSCH</name>
<keyword evidence="2" id="KW-1185">Reference proteome</keyword>
<evidence type="ECO:0000313" key="2">
    <source>
        <dbReference type="Proteomes" id="UP000238479"/>
    </source>
</evidence>
<dbReference type="Proteomes" id="UP000238479">
    <property type="component" value="Chromosome 1"/>
</dbReference>
<dbReference type="AlphaFoldDB" id="A0A2P6SGT4"/>
<accession>A0A2P6SGT4</accession>
<protein>
    <submittedName>
        <fullName evidence="1">Uncharacterized protein</fullName>
    </submittedName>
</protein>
<dbReference type="Gramene" id="PRQ57883">
    <property type="protein sequence ID" value="PRQ57883"/>
    <property type="gene ID" value="RchiOBHm_Chr1g0353181"/>
</dbReference>
<organism evidence="1 2">
    <name type="scientific">Rosa chinensis</name>
    <name type="common">China rose</name>
    <dbReference type="NCBI Taxonomy" id="74649"/>
    <lineage>
        <taxon>Eukaryota</taxon>
        <taxon>Viridiplantae</taxon>
        <taxon>Streptophyta</taxon>
        <taxon>Embryophyta</taxon>
        <taxon>Tracheophyta</taxon>
        <taxon>Spermatophyta</taxon>
        <taxon>Magnoliopsida</taxon>
        <taxon>eudicotyledons</taxon>
        <taxon>Gunneridae</taxon>
        <taxon>Pentapetalae</taxon>
        <taxon>rosids</taxon>
        <taxon>fabids</taxon>
        <taxon>Rosales</taxon>
        <taxon>Rosaceae</taxon>
        <taxon>Rosoideae</taxon>
        <taxon>Rosoideae incertae sedis</taxon>
        <taxon>Rosa</taxon>
    </lineage>
</organism>
<comment type="caution">
    <text evidence="1">The sequence shown here is derived from an EMBL/GenBank/DDBJ whole genome shotgun (WGS) entry which is preliminary data.</text>
</comment>
<sequence length="62" mass="7416">MMLGFQIYFLTKFLFCFFVRPKRGFMYSDLGIPNRLIKDVSCFSISVLVEWVKKRKEIILVC</sequence>
<evidence type="ECO:0000313" key="1">
    <source>
        <dbReference type="EMBL" id="PRQ57883.1"/>
    </source>
</evidence>
<dbReference type="EMBL" id="PDCK01000039">
    <property type="protein sequence ID" value="PRQ57883.1"/>
    <property type="molecule type" value="Genomic_DNA"/>
</dbReference>
<gene>
    <name evidence="1" type="ORF">RchiOBHm_Chr1g0353181</name>
</gene>
<reference evidence="1 2" key="1">
    <citation type="journal article" date="2018" name="Nat. Genet.">
        <title>The Rosa genome provides new insights in the design of modern roses.</title>
        <authorList>
            <person name="Bendahmane M."/>
        </authorList>
    </citation>
    <scope>NUCLEOTIDE SEQUENCE [LARGE SCALE GENOMIC DNA]</scope>
    <source>
        <strain evidence="2">cv. Old Blush</strain>
    </source>
</reference>